<feature type="region of interest" description="Disordered" evidence="2">
    <location>
        <begin position="936"/>
        <end position="959"/>
    </location>
</feature>
<dbReference type="RefSeq" id="WP_081849160.1">
    <property type="nucleotide sequence ID" value="NZ_FTNE01000001.1"/>
</dbReference>
<dbReference type="InterPro" id="IPR015943">
    <property type="entry name" value="WD40/YVTN_repeat-like_dom_sf"/>
</dbReference>
<dbReference type="InterPro" id="IPR017850">
    <property type="entry name" value="Alkaline_phosphatase_core_sf"/>
</dbReference>
<dbReference type="GO" id="GO:0003677">
    <property type="term" value="F:DNA binding"/>
    <property type="evidence" value="ECO:0007669"/>
    <property type="project" value="UniProtKB-KW"/>
</dbReference>
<sequence length="959" mass="103426">MRANPAAKALLKTTLLASAALLVSVQLGCAKEPRGIPLGGVLTPSGQTITPTVAPGAQFGTLNPGLAAFPTYTAGQAVTTTVSPDGKTLLILTSGYNLVEDASANVIPSASNEYVFVYDISNGTPVQKQVLQVPDTFMGIAFAPDGQHFYVSGGVTDNVHTFALSNGVWSEQGTPIALGHLALAKPPLNLGGNGLEVKPQAAGLAVTQDGSKLVVANFYNDSLSVIDLASSAVTEVPLRPGIINPAQDGVAGGEYPYWVAIKGSSTAYVSSERDREIDVVSLSGTPTVTARIKTTGNPNRMVLNAAGTLLYVSCDNEADVQVISTASNKVVDTIHTTAPSNFVGLPAYYHGTEPNSLTLSPDGTRLYVTNGGTNSVAVIALNTPRPEVIGLLPTGYFPNSVSVSADGKMLYIVNGKSNPGPNPCNFKIAADAKGSCTPTQLSNDYILQLSKAGFLSMPVPGAAEMDRLTHIVAQNNNFGFHESDRDRSMMEFLHHHIKHVIYIVRENRTYDQILGDVGEGNSDPALAEFGKTITPNVHAVARKFVDLDNFYDTGEVSGNGWPWSTSARESDFGAKALPVNYAGRGLSYDWEGNNRNVVVAEPTLAARMAENPLYPNDPNLLPGQNNVAAPDGPKGQFQQGYIWDNALRAGLTIRNYGFFIDLDRYGLPTSKGGIPLLTDPYASKTQVSFSTNPVLAKYTDPYFRGFDNALPDYFREAEWAREFQGYVKNGKLPSVEFVRFMHDHTGSFSTAIDGVNTPALQIADNDYAVGKLIQTVAHSPYAKNTLIFVIEDDAQDGPDHVDAHRSEAFIVGPYVKHHAVVDARYTTVNMIRTIEDVMGMAPMTLNDAYERPMAHVFSRKDKNWTFNATEPAPLTATTLPMTSQAMREPLWHDMHNAAWWSAKTKGYDWKVEDKIPALAYDHILWEGMMPGKPYPGRNGLDYSHKADQADTGVKQNTQG</sequence>
<evidence type="ECO:0000313" key="4">
    <source>
        <dbReference type="EMBL" id="SIQ10373.1"/>
    </source>
</evidence>
<feature type="chain" id="PRO_5034836130" evidence="3">
    <location>
        <begin position="20"/>
        <end position="959"/>
    </location>
</feature>
<evidence type="ECO:0000256" key="2">
    <source>
        <dbReference type="SAM" id="MobiDB-lite"/>
    </source>
</evidence>
<dbReference type="SUPFAM" id="SSF50969">
    <property type="entry name" value="YVTN repeat-like/Quinoprotein amine dehydrogenase"/>
    <property type="match status" value="1"/>
</dbReference>
<evidence type="ECO:0000256" key="1">
    <source>
        <dbReference type="ARBA" id="ARBA00022801"/>
    </source>
</evidence>
<dbReference type="InterPro" id="IPR011044">
    <property type="entry name" value="Quino_amine_DH_bsu"/>
</dbReference>
<dbReference type="PANTHER" id="PTHR47197">
    <property type="entry name" value="PROTEIN NIRF"/>
    <property type="match status" value="1"/>
</dbReference>
<accession>A0A8G2CHT0</accession>
<keyword evidence="1" id="KW-0378">Hydrolase</keyword>
<dbReference type="OrthoDB" id="145213at2"/>
<feature type="signal peptide" evidence="3">
    <location>
        <begin position="1"/>
        <end position="19"/>
    </location>
</feature>
<comment type="caution">
    <text evidence="4">The sequence shown here is derived from an EMBL/GenBank/DDBJ whole genome shotgun (WGS) entry which is preliminary data.</text>
</comment>
<protein>
    <submittedName>
        <fullName evidence="4">DNA-binding beta-propeller fold protein YncE</fullName>
    </submittedName>
</protein>
<dbReference type="InterPro" id="IPR019405">
    <property type="entry name" value="Lactonase_7-beta_prop"/>
</dbReference>
<reference evidence="4 5" key="1">
    <citation type="submission" date="2017-01" db="EMBL/GenBank/DDBJ databases">
        <authorList>
            <person name="Varghese N."/>
            <person name="Submissions S."/>
        </authorList>
    </citation>
    <scope>NUCLEOTIDE SEQUENCE [LARGE SCALE GENOMIC DNA]</scope>
    <source>
        <strain evidence="4 5">ATCC 35905</strain>
    </source>
</reference>
<dbReference type="AlphaFoldDB" id="A0A8G2CHT0"/>
<evidence type="ECO:0000313" key="5">
    <source>
        <dbReference type="Proteomes" id="UP000186308"/>
    </source>
</evidence>
<keyword evidence="5" id="KW-1185">Reference proteome</keyword>
<gene>
    <name evidence="4" type="ORF">SAMN05421828_101283</name>
</gene>
<dbReference type="Pfam" id="PF04185">
    <property type="entry name" value="Phosphoesterase"/>
    <property type="match status" value="1"/>
</dbReference>
<organism evidence="4 5">
    <name type="scientific">Acidiphilium rubrum</name>
    <dbReference type="NCBI Taxonomy" id="526"/>
    <lineage>
        <taxon>Bacteria</taxon>
        <taxon>Pseudomonadati</taxon>
        <taxon>Pseudomonadota</taxon>
        <taxon>Alphaproteobacteria</taxon>
        <taxon>Acetobacterales</taxon>
        <taxon>Acidocellaceae</taxon>
        <taxon>Acidiphilium</taxon>
    </lineage>
</organism>
<dbReference type="Gene3D" id="3.40.720.10">
    <property type="entry name" value="Alkaline Phosphatase, subunit A"/>
    <property type="match status" value="2"/>
</dbReference>
<dbReference type="InterPro" id="IPR051200">
    <property type="entry name" value="Host-pathogen_enzymatic-act"/>
</dbReference>
<name>A0A8G2CHT0_ACIRU</name>
<evidence type="ECO:0000256" key="3">
    <source>
        <dbReference type="SAM" id="SignalP"/>
    </source>
</evidence>
<dbReference type="GO" id="GO:0016788">
    <property type="term" value="F:hydrolase activity, acting on ester bonds"/>
    <property type="evidence" value="ECO:0007669"/>
    <property type="project" value="InterPro"/>
</dbReference>
<dbReference type="EMBL" id="FTNE01000001">
    <property type="protein sequence ID" value="SIQ10373.1"/>
    <property type="molecule type" value="Genomic_DNA"/>
</dbReference>
<dbReference type="Gene3D" id="2.130.10.10">
    <property type="entry name" value="YVTN repeat-like/Quinoprotein amine dehydrogenase"/>
    <property type="match status" value="3"/>
</dbReference>
<dbReference type="PANTHER" id="PTHR47197:SF3">
    <property type="entry name" value="DIHYDRO-HEME D1 DEHYDROGENASE"/>
    <property type="match status" value="1"/>
</dbReference>
<dbReference type="Pfam" id="PF10282">
    <property type="entry name" value="Lactonase"/>
    <property type="match status" value="1"/>
</dbReference>
<proteinExistence type="predicted"/>
<keyword evidence="4" id="KW-0238">DNA-binding</keyword>
<keyword evidence="3" id="KW-0732">Signal</keyword>
<dbReference type="InterPro" id="IPR007312">
    <property type="entry name" value="Phosphoesterase"/>
</dbReference>
<dbReference type="Proteomes" id="UP000186308">
    <property type="component" value="Unassembled WGS sequence"/>
</dbReference>